<dbReference type="AlphaFoldDB" id="A0A0K8SHJ9"/>
<evidence type="ECO:0000256" key="1">
    <source>
        <dbReference type="SAM" id="SignalP"/>
    </source>
</evidence>
<dbReference type="EMBL" id="GBRD01013033">
    <property type="protein sequence ID" value="JAG52793.1"/>
    <property type="molecule type" value="Transcribed_RNA"/>
</dbReference>
<feature type="chain" id="PRO_5005519406" evidence="1">
    <location>
        <begin position="25"/>
        <end position="336"/>
    </location>
</feature>
<evidence type="ECO:0000313" key="2">
    <source>
        <dbReference type="EMBL" id="JAG52793.1"/>
    </source>
</evidence>
<name>A0A0K8SHJ9_LYGHE</name>
<protein>
    <submittedName>
        <fullName evidence="2">Uncharacterized protein</fullName>
    </submittedName>
</protein>
<accession>A0A0K8SHJ9</accession>
<keyword evidence="1" id="KW-0732">Signal</keyword>
<sequence>MRNMVARSILFFVLLGSGSLFAEGGIFSGFGGFGGGSYGGFSGGGYGGITGGYSGGGYQCGTAQCVTQIQCSSCDYPQPFVQQVSYSRSVLTRVEEFIQSVGQYGVNAVGRLGNTAVSIPAGFMEMSIRNGMTLVTDITSAIENLNSYISHQVIGRVAYDIVSDLSDSLSIIRKLIGWCGYYNTAGGGIQLPQQIVQRYQQPSSWNKQCSGAWPCTSIVPYVTSQGAQSTYNNKYGYSKKHNRGSTQILNSNYDSGSDVGYGDTSAAAQNYIYAQGGYPSSGMRALDFVRSFNWDFFDEVLKRPVPVKPFPLCCRFVWVSGKLVWLVKVVYFALFD</sequence>
<proteinExistence type="predicted"/>
<feature type="signal peptide" evidence="1">
    <location>
        <begin position="1"/>
        <end position="24"/>
    </location>
</feature>
<organism evidence="2">
    <name type="scientific">Lygus hesperus</name>
    <name type="common">Western plant bug</name>
    <dbReference type="NCBI Taxonomy" id="30085"/>
    <lineage>
        <taxon>Eukaryota</taxon>
        <taxon>Metazoa</taxon>
        <taxon>Ecdysozoa</taxon>
        <taxon>Arthropoda</taxon>
        <taxon>Hexapoda</taxon>
        <taxon>Insecta</taxon>
        <taxon>Pterygota</taxon>
        <taxon>Neoptera</taxon>
        <taxon>Paraneoptera</taxon>
        <taxon>Hemiptera</taxon>
        <taxon>Heteroptera</taxon>
        <taxon>Panheteroptera</taxon>
        <taxon>Cimicomorpha</taxon>
        <taxon>Miridae</taxon>
        <taxon>Mirini</taxon>
        <taxon>Lygus</taxon>
    </lineage>
</organism>
<reference evidence="2" key="1">
    <citation type="submission" date="2014-09" db="EMBL/GenBank/DDBJ databases">
        <authorList>
            <person name="Magalhaes I.L.F."/>
            <person name="Oliveira U."/>
            <person name="Santos F.R."/>
            <person name="Vidigal T.H.D.A."/>
            <person name="Brescovit A.D."/>
            <person name="Santos A.J."/>
        </authorList>
    </citation>
    <scope>NUCLEOTIDE SEQUENCE</scope>
</reference>